<dbReference type="Proteomes" id="UP001296967">
    <property type="component" value="Unassembled WGS sequence"/>
</dbReference>
<reference evidence="1" key="1">
    <citation type="submission" date="2017-05" db="EMBL/GenBank/DDBJ databases">
        <authorList>
            <person name="Imhoff J.F."/>
            <person name="Rahn T."/>
            <person name="Kuenzel S."/>
            <person name="Neulinger S.C."/>
        </authorList>
    </citation>
    <scope>NUCLEOTIDE SEQUENCE</scope>
    <source>
        <strain evidence="1">DSM 4395</strain>
    </source>
</reference>
<sequence>MNRDRLSNAATQTDRDQQFAGEAGVYFEQSSGSILEKLNDFPRFVSRQSLSLFLAKHELFKRVMEVHGSVVECGVFAGGGLFTWAQLSAIYEPYNHGRRVLGFDSFNGFPSLSPEDGEAEQDQHRRVGGYCFDRIDELQAGAALQDLNRPIGHIPRIELVAGDAAETIPRYVEQNPHLVVSLLYLDFDLFEPTVAALSTLLPRMPRGAVIGFDELNQKQWPGETRAVMEVVGIDKLRIRRFPFTPGLSYAVIE</sequence>
<reference evidence="1" key="2">
    <citation type="journal article" date="2020" name="Microorganisms">
        <title>Osmotic Adaptation and Compatible Solute Biosynthesis of Phototrophic Bacteria as Revealed from Genome Analyses.</title>
        <authorList>
            <person name="Imhoff J.F."/>
            <person name="Rahn T."/>
            <person name="Kunzel S."/>
            <person name="Keller A."/>
            <person name="Neulinger S.C."/>
        </authorList>
    </citation>
    <scope>NUCLEOTIDE SEQUENCE</scope>
    <source>
        <strain evidence="1">DSM 4395</strain>
    </source>
</reference>
<dbReference type="PANTHER" id="PTHR40036">
    <property type="entry name" value="MACROCIN O-METHYLTRANSFERASE"/>
    <property type="match status" value="1"/>
</dbReference>
<organism evidence="1 2">
    <name type="scientific">Halochromatium salexigens</name>
    <name type="common">Chromatium salexigens</name>
    <dbReference type="NCBI Taxonomy" id="49447"/>
    <lineage>
        <taxon>Bacteria</taxon>
        <taxon>Pseudomonadati</taxon>
        <taxon>Pseudomonadota</taxon>
        <taxon>Gammaproteobacteria</taxon>
        <taxon>Chromatiales</taxon>
        <taxon>Chromatiaceae</taxon>
        <taxon>Halochromatium</taxon>
    </lineage>
</organism>
<keyword evidence="2" id="KW-1185">Reference proteome</keyword>
<dbReference type="RefSeq" id="WP_201244364.1">
    <property type="nucleotide sequence ID" value="NZ_NHSF01000032.1"/>
</dbReference>
<protein>
    <submittedName>
        <fullName evidence="1">dTDP-6-deoxy-L-hexose 3-O-methyltransferase</fullName>
    </submittedName>
</protein>
<evidence type="ECO:0000313" key="2">
    <source>
        <dbReference type="Proteomes" id="UP001296967"/>
    </source>
</evidence>
<dbReference type="Gene3D" id="3.40.50.150">
    <property type="entry name" value="Vaccinia Virus protein VP39"/>
    <property type="match status" value="1"/>
</dbReference>
<evidence type="ECO:0000313" key="1">
    <source>
        <dbReference type="EMBL" id="MBK5929949.1"/>
    </source>
</evidence>
<dbReference type="AlphaFoldDB" id="A0AAJ0UEG7"/>
<dbReference type="InterPro" id="IPR029063">
    <property type="entry name" value="SAM-dependent_MTases_sf"/>
</dbReference>
<dbReference type="Pfam" id="PF05711">
    <property type="entry name" value="TylF"/>
    <property type="match status" value="1"/>
</dbReference>
<accession>A0AAJ0UEG7</accession>
<dbReference type="EMBL" id="NHSF01000032">
    <property type="protein sequence ID" value="MBK5929949.1"/>
    <property type="molecule type" value="Genomic_DNA"/>
</dbReference>
<comment type="caution">
    <text evidence="1">The sequence shown here is derived from an EMBL/GenBank/DDBJ whole genome shotgun (WGS) entry which is preliminary data.</text>
</comment>
<name>A0AAJ0UEG7_HALSE</name>
<proteinExistence type="predicted"/>
<gene>
    <name evidence="1" type="ORF">CCR82_05255</name>
</gene>
<dbReference type="SUPFAM" id="SSF53335">
    <property type="entry name" value="S-adenosyl-L-methionine-dependent methyltransferases"/>
    <property type="match status" value="1"/>
</dbReference>
<dbReference type="InterPro" id="IPR008884">
    <property type="entry name" value="TylF_MeTrfase"/>
</dbReference>
<dbReference type="PANTHER" id="PTHR40036:SF1">
    <property type="entry name" value="MACROCIN O-METHYLTRANSFERASE"/>
    <property type="match status" value="1"/>
</dbReference>